<evidence type="ECO:0000256" key="3">
    <source>
        <dbReference type="ARBA" id="ARBA00022989"/>
    </source>
</evidence>
<dbReference type="Pfam" id="PF02535">
    <property type="entry name" value="Zip"/>
    <property type="match status" value="1"/>
</dbReference>
<dbReference type="InterPro" id="IPR003689">
    <property type="entry name" value="ZIP"/>
</dbReference>
<feature type="transmembrane region" description="Helical" evidence="5">
    <location>
        <begin position="65"/>
        <end position="84"/>
    </location>
</feature>
<keyword evidence="3 5" id="KW-1133">Transmembrane helix</keyword>
<feature type="transmembrane region" description="Helical" evidence="5">
    <location>
        <begin position="196"/>
        <end position="215"/>
    </location>
</feature>
<evidence type="ECO:0000256" key="4">
    <source>
        <dbReference type="ARBA" id="ARBA00023136"/>
    </source>
</evidence>
<feature type="transmembrane region" description="Helical" evidence="5">
    <location>
        <begin position="105"/>
        <end position="124"/>
    </location>
</feature>
<keyword evidence="7" id="KW-1185">Reference proteome</keyword>
<reference evidence="6 7" key="1">
    <citation type="submission" date="2020-08" db="EMBL/GenBank/DDBJ databases">
        <title>Complete Genome Sequence of Effusibacillus dendaii Strain skT53, Isolated from Farmland soil.</title>
        <authorList>
            <person name="Konishi T."/>
            <person name="Kawasaki H."/>
        </authorList>
    </citation>
    <scope>NUCLEOTIDE SEQUENCE [LARGE SCALE GENOMIC DNA]</scope>
    <source>
        <strain evidence="7">skT53</strain>
    </source>
</reference>
<dbReference type="Proteomes" id="UP000593802">
    <property type="component" value="Chromosome"/>
</dbReference>
<keyword evidence="2 5" id="KW-0812">Transmembrane</keyword>
<dbReference type="AlphaFoldDB" id="A0A7I8D888"/>
<gene>
    <name evidence="6" type="ORF">skT53_13480</name>
</gene>
<feature type="transmembrane region" description="Helical" evidence="5">
    <location>
        <begin position="130"/>
        <end position="152"/>
    </location>
</feature>
<dbReference type="GO" id="GO:0005385">
    <property type="term" value="F:zinc ion transmembrane transporter activity"/>
    <property type="evidence" value="ECO:0007669"/>
    <property type="project" value="TreeGrafter"/>
</dbReference>
<accession>A0A7I8D888</accession>
<feature type="transmembrane region" description="Helical" evidence="5">
    <location>
        <begin position="6"/>
        <end position="27"/>
    </location>
</feature>
<feature type="transmembrane region" description="Helical" evidence="5">
    <location>
        <begin position="164"/>
        <end position="184"/>
    </location>
</feature>
<dbReference type="PANTHER" id="PTHR11040">
    <property type="entry name" value="ZINC/IRON TRANSPORTER"/>
    <property type="match status" value="1"/>
</dbReference>
<dbReference type="PANTHER" id="PTHR11040:SF44">
    <property type="entry name" value="PROTEIN ZNTC-RELATED"/>
    <property type="match status" value="1"/>
</dbReference>
<name>A0A7I8D888_9BACL</name>
<evidence type="ECO:0000313" key="6">
    <source>
        <dbReference type="EMBL" id="BCJ86363.1"/>
    </source>
</evidence>
<sequence length="249" mass="26588">MSHTASIILLVIVTSIANVLGGALIVMKKSWSDTALNAFMAIGAGFLLSIGLLDLLPESLQASAHNIYFALIGFLVVYLFQNVISTHFHFGEETHEHEYGSRIGIYIGMLTHTFFDGVAVASGFEVDIKLGILVFFAVLLHKIPDGLTIASVTLAKNGSRKRALLASAYLGVSTLLGGLVIILLGKTIHLDNLVGVALAFSSGVFLYVACTDLLPAVNRTENRKNSLFVFLGIALFLFSSLASQVFGGL</sequence>
<dbReference type="EMBL" id="AP023366">
    <property type="protein sequence ID" value="BCJ86363.1"/>
    <property type="molecule type" value="Genomic_DNA"/>
</dbReference>
<evidence type="ECO:0000313" key="7">
    <source>
        <dbReference type="Proteomes" id="UP000593802"/>
    </source>
</evidence>
<protein>
    <submittedName>
        <fullName evidence="6">Divalent cation transporter</fullName>
    </submittedName>
</protein>
<dbReference type="KEGG" id="eff:skT53_13480"/>
<feature type="transmembrane region" description="Helical" evidence="5">
    <location>
        <begin position="227"/>
        <end position="246"/>
    </location>
</feature>
<evidence type="ECO:0000256" key="2">
    <source>
        <dbReference type="ARBA" id="ARBA00022692"/>
    </source>
</evidence>
<dbReference type="GO" id="GO:0016020">
    <property type="term" value="C:membrane"/>
    <property type="evidence" value="ECO:0007669"/>
    <property type="project" value="UniProtKB-SubCell"/>
</dbReference>
<evidence type="ECO:0000256" key="5">
    <source>
        <dbReference type="SAM" id="Phobius"/>
    </source>
</evidence>
<feature type="transmembrane region" description="Helical" evidence="5">
    <location>
        <begin position="34"/>
        <end position="53"/>
    </location>
</feature>
<dbReference type="RefSeq" id="WP_200760374.1">
    <property type="nucleotide sequence ID" value="NZ_AP023366.1"/>
</dbReference>
<keyword evidence="4 5" id="KW-0472">Membrane</keyword>
<proteinExistence type="predicted"/>
<organism evidence="6 7">
    <name type="scientific">Effusibacillus dendaii</name>
    <dbReference type="NCBI Taxonomy" id="2743772"/>
    <lineage>
        <taxon>Bacteria</taxon>
        <taxon>Bacillati</taxon>
        <taxon>Bacillota</taxon>
        <taxon>Bacilli</taxon>
        <taxon>Bacillales</taxon>
        <taxon>Alicyclobacillaceae</taxon>
        <taxon>Effusibacillus</taxon>
    </lineage>
</organism>
<evidence type="ECO:0000256" key="1">
    <source>
        <dbReference type="ARBA" id="ARBA00004141"/>
    </source>
</evidence>
<comment type="subcellular location">
    <subcellularLocation>
        <location evidence="1">Membrane</location>
        <topology evidence="1">Multi-pass membrane protein</topology>
    </subcellularLocation>
</comment>